<feature type="binding site" evidence="9">
    <location>
        <position position="100"/>
    </location>
    <ligand>
        <name>Mg(2+)</name>
        <dbReference type="ChEBI" id="CHEBI:18420"/>
        <label>1</label>
    </ligand>
</feature>
<keyword evidence="7 9" id="KW-0460">Magnesium</keyword>
<dbReference type="GO" id="GO:0005829">
    <property type="term" value="C:cytosol"/>
    <property type="evidence" value="ECO:0007669"/>
    <property type="project" value="TreeGrafter"/>
</dbReference>
<evidence type="ECO:0000256" key="3">
    <source>
        <dbReference type="ARBA" id="ARBA00010941"/>
    </source>
</evidence>
<dbReference type="GO" id="GO:0005986">
    <property type="term" value="P:sucrose biosynthetic process"/>
    <property type="evidence" value="ECO:0007669"/>
    <property type="project" value="TreeGrafter"/>
</dbReference>
<dbReference type="PIRSF" id="PIRSF500210">
    <property type="entry name" value="FBPtase"/>
    <property type="match status" value="1"/>
</dbReference>
<dbReference type="PANTHER" id="PTHR11556:SF35">
    <property type="entry name" value="SEDOHEPTULOSE-1,7-BISPHOSPHATASE, CHLOROPLASTIC"/>
    <property type="match status" value="1"/>
</dbReference>
<dbReference type="SUPFAM" id="SSF56655">
    <property type="entry name" value="Carbohydrate phosphatase"/>
    <property type="match status" value="1"/>
</dbReference>
<dbReference type="CDD" id="cd00354">
    <property type="entry name" value="FBPase"/>
    <property type="match status" value="1"/>
</dbReference>
<dbReference type="PRINTS" id="PR00115">
    <property type="entry name" value="F16BPHPHTASE"/>
</dbReference>
<organism evidence="13 14">
    <name type="scientific">Aureimonas altamirensis</name>
    <dbReference type="NCBI Taxonomy" id="370622"/>
    <lineage>
        <taxon>Bacteria</taxon>
        <taxon>Pseudomonadati</taxon>
        <taxon>Pseudomonadota</taxon>
        <taxon>Alphaproteobacteria</taxon>
        <taxon>Hyphomicrobiales</taxon>
        <taxon>Aurantimonadaceae</taxon>
        <taxon>Aureimonas</taxon>
    </lineage>
</organism>
<feature type="binding site" evidence="9">
    <location>
        <position position="100"/>
    </location>
    <ligand>
        <name>Mg(2+)</name>
        <dbReference type="ChEBI" id="CHEBI:18420"/>
        <label>2</label>
    </ligand>
</feature>
<evidence type="ECO:0000256" key="7">
    <source>
        <dbReference type="ARBA" id="ARBA00022842"/>
    </source>
</evidence>
<evidence type="ECO:0000313" key="14">
    <source>
        <dbReference type="Proteomes" id="UP000030826"/>
    </source>
</evidence>
<evidence type="ECO:0000259" key="11">
    <source>
        <dbReference type="Pfam" id="PF00316"/>
    </source>
</evidence>
<dbReference type="STRING" id="370622.LA66_03710"/>
<feature type="binding site" evidence="9">
    <location>
        <begin position="247"/>
        <end position="249"/>
    </location>
    <ligand>
        <name>substrate</name>
    </ligand>
</feature>
<feature type="binding site" evidence="9">
    <location>
        <position position="103"/>
    </location>
    <ligand>
        <name>Mg(2+)</name>
        <dbReference type="ChEBI" id="CHEBI:18420"/>
        <label>2</label>
    </ligand>
</feature>
<dbReference type="EMBL" id="JRFJ01000001">
    <property type="protein sequence ID" value="KHJ55753.1"/>
    <property type="molecule type" value="Genomic_DNA"/>
</dbReference>
<dbReference type="Gene3D" id="3.40.190.80">
    <property type="match status" value="1"/>
</dbReference>
<dbReference type="PROSITE" id="PS00124">
    <property type="entry name" value="FBPASE"/>
    <property type="match status" value="1"/>
</dbReference>
<comment type="subunit">
    <text evidence="9">Homotetramer.</text>
</comment>
<dbReference type="GO" id="GO:0006000">
    <property type="term" value="P:fructose metabolic process"/>
    <property type="evidence" value="ECO:0007669"/>
    <property type="project" value="TreeGrafter"/>
</dbReference>
<reference evidence="13 14" key="1">
    <citation type="submission" date="2014-09" db="EMBL/GenBank/DDBJ databases">
        <title>Isolation and characterization of Aurantimonas altamirensis ON-56566 from clinical sample following a dog bite.</title>
        <authorList>
            <person name="Eshaghi A."/>
            <person name="Li A."/>
            <person name="Shahinas D."/>
            <person name="Bahn P."/>
            <person name="Kus J.V."/>
            <person name="Patel S.N."/>
        </authorList>
    </citation>
    <scope>NUCLEOTIDE SEQUENCE [LARGE SCALE GENOMIC DNA]</scope>
    <source>
        <strain evidence="13 14">ON-56566</strain>
    </source>
</reference>
<comment type="catalytic activity">
    <reaction evidence="1 9">
        <text>beta-D-fructose 1,6-bisphosphate + H2O = beta-D-fructose 6-phosphate + phosphate</text>
        <dbReference type="Rhea" id="RHEA:11064"/>
        <dbReference type="ChEBI" id="CHEBI:15377"/>
        <dbReference type="ChEBI" id="CHEBI:32966"/>
        <dbReference type="ChEBI" id="CHEBI:43474"/>
        <dbReference type="ChEBI" id="CHEBI:57634"/>
        <dbReference type="EC" id="3.1.3.11"/>
    </reaction>
</comment>
<dbReference type="GO" id="GO:0000287">
    <property type="term" value="F:magnesium ion binding"/>
    <property type="evidence" value="ECO:0007669"/>
    <property type="project" value="UniProtKB-UniRule"/>
</dbReference>
<dbReference type="GO" id="GO:0042132">
    <property type="term" value="F:fructose 1,6-bisphosphate 1-phosphatase activity"/>
    <property type="evidence" value="ECO:0007669"/>
    <property type="project" value="UniProtKB-UniRule"/>
</dbReference>
<dbReference type="PIRSF" id="PIRSF000904">
    <property type="entry name" value="FBPtase_SBPase"/>
    <property type="match status" value="1"/>
</dbReference>
<gene>
    <name evidence="9" type="primary">fbp</name>
    <name evidence="13" type="ORF">LA66_03710</name>
</gene>
<dbReference type="GO" id="GO:0006094">
    <property type="term" value="P:gluconeogenesis"/>
    <property type="evidence" value="ECO:0007669"/>
    <property type="project" value="UniProtKB-UniRule"/>
</dbReference>
<comment type="caution">
    <text evidence="9">Lacks conserved residue(s) required for the propagation of feature annotation.</text>
</comment>
<keyword evidence="8 9" id="KW-0119">Carbohydrate metabolism</keyword>
<evidence type="ECO:0000256" key="2">
    <source>
        <dbReference type="ARBA" id="ARBA00005215"/>
    </source>
</evidence>
<feature type="binding site" evidence="9">
    <location>
        <position position="267"/>
    </location>
    <ligand>
        <name>Mg(2+)</name>
        <dbReference type="ChEBI" id="CHEBI:18420"/>
        <label>2</label>
    </ligand>
</feature>
<feature type="binding site" evidence="9">
    <location>
        <position position="195"/>
    </location>
    <ligand>
        <name>substrate</name>
    </ligand>
</feature>
<feature type="binding site" evidence="9">
    <location>
        <position position="81"/>
    </location>
    <ligand>
        <name>Mg(2+)</name>
        <dbReference type="ChEBI" id="CHEBI:18420"/>
        <label>1</label>
    </ligand>
</feature>
<comment type="cofactor">
    <cofactor evidence="9">
        <name>Mg(2+)</name>
        <dbReference type="ChEBI" id="CHEBI:18420"/>
    </cofactor>
    <text evidence="9">Binds 2 magnesium ions per subunit.</text>
</comment>
<dbReference type="Pfam" id="PF18913">
    <property type="entry name" value="FBPase_C"/>
    <property type="match status" value="1"/>
</dbReference>
<feature type="binding site" evidence="9">
    <location>
        <position position="102"/>
    </location>
    <ligand>
        <name>Mg(2+)</name>
        <dbReference type="ChEBI" id="CHEBI:18420"/>
        <label>1</label>
    </ligand>
</feature>
<evidence type="ECO:0000313" key="13">
    <source>
        <dbReference type="EMBL" id="KHJ55753.1"/>
    </source>
</evidence>
<dbReference type="GO" id="GO:0030388">
    <property type="term" value="P:fructose 1,6-bisphosphate metabolic process"/>
    <property type="evidence" value="ECO:0007669"/>
    <property type="project" value="TreeGrafter"/>
</dbReference>
<evidence type="ECO:0000256" key="8">
    <source>
        <dbReference type="ARBA" id="ARBA00023277"/>
    </source>
</evidence>
<dbReference type="AlphaFoldDB" id="A0A0B1Q4H4"/>
<evidence type="ECO:0000256" key="1">
    <source>
        <dbReference type="ARBA" id="ARBA00001273"/>
    </source>
</evidence>
<dbReference type="InterPro" id="IPR020548">
    <property type="entry name" value="Fructose_bisphosphatase_AS"/>
</dbReference>
<accession>A0A0B1Q4H4</accession>
<dbReference type="InterPro" id="IPR044015">
    <property type="entry name" value="FBPase_C_dom"/>
</dbReference>
<keyword evidence="4 9" id="KW-0963">Cytoplasm</keyword>
<evidence type="ECO:0000256" key="4">
    <source>
        <dbReference type="ARBA" id="ARBA00022490"/>
    </source>
</evidence>
<dbReference type="RefSeq" id="WP_039190718.1">
    <property type="nucleotide sequence ID" value="NZ_JRFJ01000001.1"/>
</dbReference>
<comment type="subcellular location">
    <subcellularLocation>
        <location evidence="9">Cytoplasm</location>
    </subcellularLocation>
</comment>
<dbReference type="NCBIfam" id="NF006780">
    <property type="entry name" value="PRK09293.1-4"/>
    <property type="match status" value="1"/>
</dbReference>
<dbReference type="PANTHER" id="PTHR11556">
    <property type="entry name" value="FRUCTOSE-1,6-BISPHOSPHATASE-RELATED"/>
    <property type="match status" value="1"/>
</dbReference>
<proteinExistence type="inferred from homology"/>
<feature type="domain" description="Fructose-1-6-bisphosphatase class 1 C-terminal" evidence="12">
    <location>
        <begin position="185"/>
        <end position="318"/>
    </location>
</feature>
<dbReference type="InterPro" id="IPR033391">
    <property type="entry name" value="FBPase_N"/>
</dbReference>
<evidence type="ECO:0000256" key="10">
    <source>
        <dbReference type="RuleBase" id="RU000508"/>
    </source>
</evidence>
<evidence type="ECO:0000256" key="5">
    <source>
        <dbReference type="ARBA" id="ARBA00022723"/>
    </source>
</evidence>
<keyword evidence="5 9" id="KW-0479">Metal-binding</keyword>
<evidence type="ECO:0000256" key="6">
    <source>
        <dbReference type="ARBA" id="ARBA00022801"/>
    </source>
</evidence>
<dbReference type="Proteomes" id="UP000030826">
    <property type="component" value="Unassembled WGS sequence"/>
</dbReference>
<evidence type="ECO:0000259" key="12">
    <source>
        <dbReference type="Pfam" id="PF18913"/>
    </source>
</evidence>
<keyword evidence="6 9" id="KW-0378">Hydrolase</keyword>
<sequence>MARTLTTYLETGSRDVAELVRQLADAALELAGLIAAGAVGGEAVGDAHNGGGDVQKALDVAADRLFVAAARRAPVAFYGSEEQDDAQPMAADGTLALAIDPLDGSSNIETNVSIGTIFSVLPVTDAHRADPATVFRQKGRDQLAAGFFVYGPQLMLVISLGKGTQVFLHAPGAADFVEVNAGMAIPEKAKEFSINASNRRYWDTPIRHYIDDCLAGADGPRARNFNMRWVASAVADAYRIFLRGGIYLYPGDTREGYADGRIRLVYEANPIAFLAEQAGGAGTDGLRPLLDIVPEKLHQRVPIVFGSRDEVMTVARYVSDPESIGRASPVFGDRGAINL</sequence>
<comment type="similarity">
    <text evidence="3 9 10">Belongs to the FBPase class 1 family.</text>
</comment>
<dbReference type="Gene3D" id="3.30.540.10">
    <property type="entry name" value="Fructose-1,6-Bisphosphatase, subunit A, domain 1"/>
    <property type="match status" value="1"/>
</dbReference>
<comment type="caution">
    <text evidence="13">The sequence shown here is derived from an EMBL/GenBank/DDBJ whole genome shotgun (WGS) entry which is preliminary data.</text>
</comment>
<dbReference type="GO" id="GO:0006002">
    <property type="term" value="P:fructose 6-phosphate metabolic process"/>
    <property type="evidence" value="ECO:0007669"/>
    <property type="project" value="TreeGrafter"/>
</dbReference>
<dbReference type="InterPro" id="IPR000146">
    <property type="entry name" value="FBPase_class-1"/>
</dbReference>
<dbReference type="Pfam" id="PF00316">
    <property type="entry name" value="FBPase"/>
    <property type="match status" value="1"/>
</dbReference>
<protein>
    <recommendedName>
        <fullName evidence="9">Fructose-1,6-bisphosphatase class 1</fullName>
        <shortName evidence="9">FBPase class 1</shortName>
        <ecNumber evidence="9">3.1.3.11</ecNumber>
    </recommendedName>
    <alternativeName>
        <fullName evidence="9">D-fructose-1,6-bisphosphate 1-phosphohydrolase class 1</fullName>
    </alternativeName>
</protein>
<dbReference type="FunFam" id="3.40.190.80:FF:000011">
    <property type="entry name" value="Fructose-1,6-bisphosphatase class 1"/>
    <property type="match status" value="1"/>
</dbReference>
<evidence type="ECO:0000256" key="9">
    <source>
        <dbReference type="HAMAP-Rule" id="MF_01855"/>
    </source>
</evidence>
<feature type="domain" description="Fructose-1-6-bisphosphatase class I N-terminal" evidence="11">
    <location>
        <begin position="46"/>
        <end position="179"/>
    </location>
</feature>
<comment type="pathway">
    <text evidence="2">Carbohydrate biosynthesis; Calvin cycle.</text>
</comment>
<dbReference type="EC" id="3.1.3.11" evidence="9"/>
<dbReference type="InterPro" id="IPR028343">
    <property type="entry name" value="FBPtase"/>
</dbReference>
<name>A0A0B1Q4H4_9HYPH</name>
<dbReference type="HAMAP" id="MF_01855">
    <property type="entry name" value="FBPase_class1"/>
    <property type="match status" value="1"/>
</dbReference>
<feature type="binding site" evidence="9">
    <location>
        <begin position="103"/>
        <end position="106"/>
    </location>
    <ligand>
        <name>substrate</name>
    </ligand>
</feature>